<protein>
    <submittedName>
        <fullName evidence="6">Transcriptional regulator</fullName>
    </submittedName>
</protein>
<dbReference type="InterPro" id="IPR005119">
    <property type="entry name" value="LysR_subst-bd"/>
</dbReference>
<dbReference type="PROSITE" id="PS50931">
    <property type="entry name" value="HTH_LYSR"/>
    <property type="match status" value="1"/>
</dbReference>
<dbReference type="Proteomes" id="UP000036045">
    <property type="component" value="Unassembled WGS sequence"/>
</dbReference>
<dbReference type="GeneID" id="56347828"/>
<dbReference type="GO" id="GO:0000976">
    <property type="term" value="F:transcription cis-regulatory region binding"/>
    <property type="evidence" value="ECO:0007669"/>
    <property type="project" value="TreeGrafter"/>
</dbReference>
<evidence type="ECO:0000259" key="5">
    <source>
        <dbReference type="PROSITE" id="PS50931"/>
    </source>
</evidence>
<name>A0A0J1ILB7_NIACI</name>
<dbReference type="PATRIC" id="fig|1397.4.peg.5201"/>
<dbReference type="FunFam" id="1.10.10.10:FF:000001">
    <property type="entry name" value="LysR family transcriptional regulator"/>
    <property type="match status" value="1"/>
</dbReference>
<gene>
    <name evidence="6" type="ORF">ABW02_09650</name>
</gene>
<keyword evidence="3" id="KW-0238">DNA-binding</keyword>
<dbReference type="AlphaFoldDB" id="A0A0J1ILB7"/>
<evidence type="ECO:0000256" key="3">
    <source>
        <dbReference type="ARBA" id="ARBA00023125"/>
    </source>
</evidence>
<dbReference type="InterPro" id="IPR036388">
    <property type="entry name" value="WH-like_DNA-bd_sf"/>
</dbReference>
<evidence type="ECO:0000256" key="1">
    <source>
        <dbReference type="ARBA" id="ARBA00009437"/>
    </source>
</evidence>
<evidence type="ECO:0000313" key="6">
    <source>
        <dbReference type="EMBL" id="KLV26797.1"/>
    </source>
</evidence>
<dbReference type="RefSeq" id="WP_047941772.1">
    <property type="nucleotide sequence ID" value="NZ_CP053989.1"/>
</dbReference>
<feature type="domain" description="HTH lysR-type" evidence="5">
    <location>
        <begin position="1"/>
        <end position="58"/>
    </location>
</feature>
<dbReference type="SUPFAM" id="SSF46785">
    <property type="entry name" value="Winged helix' DNA-binding domain"/>
    <property type="match status" value="1"/>
</dbReference>
<keyword evidence="7" id="KW-1185">Reference proteome</keyword>
<evidence type="ECO:0000256" key="4">
    <source>
        <dbReference type="ARBA" id="ARBA00023163"/>
    </source>
</evidence>
<dbReference type="PRINTS" id="PR00039">
    <property type="entry name" value="HTHLYSR"/>
</dbReference>
<comment type="similarity">
    <text evidence="1">Belongs to the LysR transcriptional regulatory family.</text>
</comment>
<dbReference type="Gene3D" id="3.40.190.290">
    <property type="match status" value="1"/>
</dbReference>
<evidence type="ECO:0000313" key="7">
    <source>
        <dbReference type="Proteomes" id="UP000036045"/>
    </source>
</evidence>
<organism evidence="6 7">
    <name type="scientific">Niallia circulans</name>
    <name type="common">Bacillus circulans</name>
    <dbReference type="NCBI Taxonomy" id="1397"/>
    <lineage>
        <taxon>Bacteria</taxon>
        <taxon>Bacillati</taxon>
        <taxon>Bacillota</taxon>
        <taxon>Bacilli</taxon>
        <taxon>Bacillales</taxon>
        <taxon>Bacillaceae</taxon>
        <taxon>Niallia</taxon>
    </lineage>
</organism>
<comment type="caution">
    <text evidence="6">The sequence shown here is derived from an EMBL/GenBank/DDBJ whole genome shotgun (WGS) entry which is preliminary data.</text>
</comment>
<dbReference type="SUPFAM" id="SSF53850">
    <property type="entry name" value="Periplasmic binding protein-like II"/>
    <property type="match status" value="1"/>
</dbReference>
<dbReference type="Gene3D" id="1.10.10.10">
    <property type="entry name" value="Winged helix-like DNA-binding domain superfamily/Winged helix DNA-binding domain"/>
    <property type="match status" value="1"/>
</dbReference>
<dbReference type="PANTHER" id="PTHR30126">
    <property type="entry name" value="HTH-TYPE TRANSCRIPTIONAL REGULATOR"/>
    <property type="match status" value="1"/>
</dbReference>
<keyword evidence="2" id="KW-0805">Transcription regulation</keyword>
<proteinExistence type="inferred from homology"/>
<reference evidence="6 7" key="1">
    <citation type="submission" date="2015-05" db="EMBL/GenBank/DDBJ databases">
        <title>Whole genome sequence and identification of bacterial endophytes from Costus igneus.</title>
        <authorList>
            <person name="Lee Y.P."/>
            <person name="Gan H.M."/>
            <person name="Eng W."/>
            <person name="Wheatley M.S."/>
            <person name="Caraballo A."/>
            <person name="Polter S."/>
            <person name="Savka M.A."/>
            <person name="Hudson A.O."/>
        </authorList>
    </citation>
    <scope>NUCLEOTIDE SEQUENCE [LARGE SCALE GENOMIC DNA]</scope>
    <source>
        <strain evidence="6 7">RIT379</strain>
    </source>
</reference>
<dbReference type="Pfam" id="PF03466">
    <property type="entry name" value="LysR_substrate"/>
    <property type="match status" value="1"/>
</dbReference>
<sequence>MNIHGLRLFYHVARDRSFTKAAELLRISQPAVSSQIKQFEKEIGIPLFIKDGRKFKLTEFGSLLAEQAEILFSYEQKLDDFVEDYYLSRKGRLSVAATYLPANFVIPACAAVFKAENEEIEFNLTTSNSHAAFDQLIHYKADIAMYAGGWMEHFHDNILAEEIVEDEIWFVVSANHRLANKQVTLSEIVKEPFIMREKGSSTRERLFSLCQIYQVPPPKIALQFNGINEAIHSVLTGYGVNFVSSIVIRDYVKNKKLARVFVKDIRVTNKIAICTRKNEKRSAMVENFIEICRKYVKEEY</sequence>
<accession>A0A0J1ILB7</accession>
<dbReference type="GO" id="GO:0003700">
    <property type="term" value="F:DNA-binding transcription factor activity"/>
    <property type="evidence" value="ECO:0007669"/>
    <property type="project" value="InterPro"/>
</dbReference>
<dbReference type="Pfam" id="PF00126">
    <property type="entry name" value="HTH_1"/>
    <property type="match status" value="1"/>
</dbReference>
<dbReference type="PANTHER" id="PTHR30126:SF40">
    <property type="entry name" value="HTH-TYPE TRANSCRIPTIONAL REGULATOR GLTR"/>
    <property type="match status" value="1"/>
</dbReference>
<evidence type="ECO:0000256" key="2">
    <source>
        <dbReference type="ARBA" id="ARBA00023015"/>
    </source>
</evidence>
<dbReference type="OrthoDB" id="9803735at2"/>
<dbReference type="EMBL" id="LDPH01000007">
    <property type="protein sequence ID" value="KLV26797.1"/>
    <property type="molecule type" value="Genomic_DNA"/>
</dbReference>
<dbReference type="InterPro" id="IPR000847">
    <property type="entry name" value="LysR_HTH_N"/>
</dbReference>
<keyword evidence="4" id="KW-0804">Transcription</keyword>
<dbReference type="InterPro" id="IPR036390">
    <property type="entry name" value="WH_DNA-bd_sf"/>
</dbReference>